<keyword evidence="2" id="KW-1185">Reference proteome</keyword>
<dbReference type="Proteomes" id="UP000075883">
    <property type="component" value="Unassembled WGS sequence"/>
</dbReference>
<dbReference type="EMBL" id="AXCM01020378">
    <property type="status" value="NOT_ANNOTATED_CDS"/>
    <property type="molecule type" value="Genomic_DNA"/>
</dbReference>
<reference evidence="1" key="2">
    <citation type="submission" date="2020-05" db="UniProtKB">
        <authorList>
            <consortium name="EnsemblMetazoa"/>
        </authorList>
    </citation>
    <scope>IDENTIFICATION</scope>
    <source>
        <strain evidence="1">A-37</strain>
    </source>
</reference>
<name>A0A182MG26_9DIPT</name>
<proteinExistence type="predicted"/>
<reference evidence="2" key="1">
    <citation type="submission" date="2013-09" db="EMBL/GenBank/DDBJ databases">
        <title>The Genome Sequence of Anopheles culicifacies species A.</title>
        <authorList>
            <consortium name="The Broad Institute Genomics Platform"/>
            <person name="Neafsey D.E."/>
            <person name="Besansky N."/>
            <person name="Howell P."/>
            <person name="Walton C."/>
            <person name="Young S.K."/>
            <person name="Zeng Q."/>
            <person name="Gargeya S."/>
            <person name="Fitzgerald M."/>
            <person name="Haas B."/>
            <person name="Abouelleil A."/>
            <person name="Allen A.W."/>
            <person name="Alvarado L."/>
            <person name="Arachchi H.M."/>
            <person name="Berlin A.M."/>
            <person name="Chapman S.B."/>
            <person name="Gainer-Dewar J."/>
            <person name="Goldberg J."/>
            <person name="Griggs A."/>
            <person name="Gujja S."/>
            <person name="Hansen M."/>
            <person name="Howarth C."/>
            <person name="Imamovic A."/>
            <person name="Ireland A."/>
            <person name="Larimer J."/>
            <person name="McCowan C."/>
            <person name="Murphy C."/>
            <person name="Pearson M."/>
            <person name="Poon T.W."/>
            <person name="Priest M."/>
            <person name="Roberts A."/>
            <person name="Saif S."/>
            <person name="Shea T."/>
            <person name="Sisk P."/>
            <person name="Sykes S."/>
            <person name="Wortman J."/>
            <person name="Nusbaum C."/>
            <person name="Birren B."/>
        </authorList>
    </citation>
    <scope>NUCLEOTIDE SEQUENCE [LARGE SCALE GENOMIC DNA]</scope>
    <source>
        <strain evidence="2">A-37</strain>
    </source>
</reference>
<dbReference type="AlphaFoldDB" id="A0A182MG26"/>
<organism evidence="1 2">
    <name type="scientific">Anopheles culicifacies</name>
    <dbReference type="NCBI Taxonomy" id="139723"/>
    <lineage>
        <taxon>Eukaryota</taxon>
        <taxon>Metazoa</taxon>
        <taxon>Ecdysozoa</taxon>
        <taxon>Arthropoda</taxon>
        <taxon>Hexapoda</taxon>
        <taxon>Insecta</taxon>
        <taxon>Pterygota</taxon>
        <taxon>Neoptera</taxon>
        <taxon>Endopterygota</taxon>
        <taxon>Diptera</taxon>
        <taxon>Nematocera</taxon>
        <taxon>Culicoidea</taxon>
        <taxon>Culicidae</taxon>
        <taxon>Anophelinae</taxon>
        <taxon>Anopheles</taxon>
        <taxon>culicifacies species complex</taxon>
    </lineage>
</organism>
<dbReference type="VEuPathDB" id="VectorBase:ACUA017437"/>
<dbReference type="EnsemblMetazoa" id="ACUA017437-RA">
    <property type="protein sequence ID" value="ACUA017437-PA"/>
    <property type="gene ID" value="ACUA017437"/>
</dbReference>
<protein>
    <submittedName>
        <fullName evidence="1">Uncharacterized protein</fullName>
    </submittedName>
</protein>
<sequence>MAVRNRCGMLRIHRNNHMYVCGTDDEKASQTHAAQTKLATTHYEERLLWRYDDVRIPCSREMALKQNAYLWGKTRKDPAHAKSILEKMKSYEDQGCVRRLTSIELAMQGKRDWILVSVFPVLNFDRPRKTRLVSDEATKVGNVSESTKFELFTDPYKFREHRFPRAALGVREKRYMDDMRTSAKKREAKLYHDTTGDPGSWCTVSHHGRDW</sequence>
<evidence type="ECO:0000313" key="2">
    <source>
        <dbReference type="Proteomes" id="UP000075883"/>
    </source>
</evidence>
<evidence type="ECO:0000313" key="1">
    <source>
        <dbReference type="EnsemblMetazoa" id="ACUA017437-PA"/>
    </source>
</evidence>
<accession>A0A182MG26</accession>